<dbReference type="EMBL" id="JANPWB010000008">
    <property type="protein sequence ID" value="KAJ1161053.1"/>
    <property type="molecule type" value="Genomic_DNA"/>
</dbReference>
<feature type="compositionally biased region" description="Basic and acidic residues" evidence="1">
    <location>
        <begin position="132"/>
        <end position="150"/>
    </location>
</feature>
<proteinExistence type="predicted"/>
<evidence type="ECO:0000313" key="3">
    <source>
        <dbReference type="Proteomes" id="UP001066276"/>
    </source>
</evidence>
<feature type="compositionally biased region" description="Basic and acidic residues" evidence="1">
    <location>
        <begin position="161"/>
        <end position="170"/>
    </location>
</feature>
<name>A0AAV7SD08_PLEWA</name>
<accession>A0AAV7SD08</accession>
<feature type="region of interest" description="Disordered" evidence="1">
    <location>
        <begin position="132"/>
        <end position="184"/>
    </location>
</feature>
<feature type="compositionally biased region" description="Acidic residues" evidence="1">
    <location>
        <begin position="62"/>
        <end position="74"/>
    </location>
</feature>
<feature type="region of interest" description="Disordered" evidence="1">
    <location>
        <begin position="56"/>
        <end position="107"/>
    </location>
</feature>
<organism evidence="2 3">
    <name type="scientific">Pleurodeles waltl</name>
    <name type="common">Iberian ribbed newt</name>
    <dbReference type="NCBI Taxonomy" id="8319"/>
    <lineage>
        <taxon>Eukaryota</taxon>
        <taxon>Metazoa</taxon>
        <taxon>Chordata</taxon>
        <taxon>Craniata</taxon>
        <taxon>Vertebrata</taxon>
        <taxon>Euteleostomi</taxon>
        <taxon>Amphibia</taxon>
        <taxon>Batrachia</taxon>
        <taxon>Caudata</taxon>
        <taxon>Salamandroidea</taxon>
        <taxon>Salamandridae</taxon>
        <taxon>Pleurodelinae</taxon>
        <taxon>Pleurodeles</taxon>
    </lineage>
</organism>
<gene>
    <name evidence="2" type="ORF">NDU88_001541</name>
</gene>
<feature type="compositionally biased region" description="Polar residues" evidence="1">
    <location>
        <begin position="171"/>
        <end position="184"/>
    </location>
</feature>
<keyword evidence="3" id="KW-1185">Reference proteome</keyword>
<sequence length="184" mass="20342">MECSRLSSNAPLNSSDWRCSRATEESVPRCHGDKEDSAYPMTPDFRIPGVVKRVKGLRRSLEEEEDAEEPEETADGGAKQTERRAGNLDVPREAADSMEEGRLEETCRNRHVPGGAWLSKLQAFFKGQLIEKQKSWVRGEKGRDGEEGAERGAAGRGQGSDGRDREKDSRGSNNSESSNTIFSP</sequence>
<evidence type="ECO:0000313" key="2">
    <source>
        <dbReference type="EMBL" id="KAJ1161053.1"/>
    </source>
</evidence>
<dbReference type="AlphaFoldDB" id="A0AAV7SD08"/>
<feature type="compositionally biased region" description="Basic and acidic residues" evidence="1">
    <location>
        <begin position="80"/>
        <end position="107"/>
    </location>
</feature>
<evidence type="ECO:0000256" key="1">
    <source>
        <dbReference type="SAM" id="MobiDB-lite"/>
    </source>
</evidence>
<protein>
    <submittedName>
        <fullName evidence="2">Uncharacterized protein</fullName>
    </submittedName>
</protein>
<dbReference type="Proteomes" id="UP001066276">
    <property type="component" value="Chromosome 4_2"/>
</dbReference>
<comment type="caution">
    <text evidence="2">The sequence shown here is derived from an EMBL/GenBank/DDBJ whole genome shotgun (WGS) entry which is preliminary data.</text>
</comment>
<feature type="compositionally biased region" description="Polar residues" evidence="1">
    <location>
        <begin position="1"/>
        <end position="17"/>
    </location>
</feature>
<reference evidence="2" key="1">
    <citation type="journal article" date="2022" name="bioRxiv">
        <title>Sequencing and chromosome-scale assembly of the giantPleurodeles waltlgenome.</title>
        <authorList>
            <person name="Brown T."/>
            <person name="Elewa A."/>
            <person name="Iarovenko S."/>
            <person name="Subramanian E."/>
            <person name="Araus A.J."/>
            <person name="Petzold A."/>
            <person name="Susuki M."/>
            <person name="Suzuki K.-i.T."/>
            <person name="Hayashi T."/>
            <person name="Toyoda A."/>
            <person name="Oliveira C."/>
            <person name="Osipova E."/>
            <person name="Leigh N.D."/>
            <person name="Simon A."/>
            <person name="Yun M.H."/>
        </authorList>
    </citation>
    <scope>NUCLEOTIDE SEQUENCE</scope>
    <source>
        <strain evidence="2">20211129_DDA</strain>
        <tissue evidence="2">Liver</tissue>
    </source>
</reference>
<feature type="region of interest" description="Disordered" evidence="1">
    <location>
        <begin position="1"/>
        <end position="44"/>
    </location>
</feature>
<feature type="compositionally biased region" description="Basic and acidic residues" evidence="1">
    <location>
        <begin position="18"/>
        <end position="37"/>
    </location>
</feature>